<dbReference type="Proteomes" id="UP001201217">
    <property type="component" value="Unassembled WGS sequence"/>
</dbReference>
<organism evidence="4 5">
    <name type="scientific">Maritalea mediterranea</name>
    <dbReference type="NCBI Taxonomy" id="2909667"/>
    <lineage>
        <taxon>Bacteria</taxon>
        <taxon>Pseudomonadati</taxon>
        <taxon>Pseudomonadota</taxon>
        <taxon>Alphaproteobacteria</taxon>
        <taxon>Hyphomicrobiales</taxon>
        <taxon>Devosiaceae</taxon>
        <taxon>Maritalea</taxon>
    </lineage>
</organism>
<evidence type="ECO:0000256" key="1">
    <source>
        <dbReference type="ARBA" id="ARBA00022679"/>
    </source>
</evidence>
<evidence type="ECO:0000256" key="2">
    <source>
        <dbReference type="ARBA" id="ARBA00023315"/>
    </source>
</evidence>
<evidence type="ECO:0000313" key="5">
    <source>
        <dbReference type="Proteomes" id="UP001201217"/>
    </source>
</evidence>
<sequence>MDLPKGYRLRAVRESDLDIVCAHRELMFSDEGKRTRDSLEKMTAYFRPWLQERLGDGRYFGFIIEREGEAVAGIGQWIIDWAPHFHHEEEAHRGYIANVYVDPNHRGKGLAKFLVSCAEQEFKARGVSTMVLHASRAGERLYEALGWDQTSEMMKIID</sequence>
<dbReference type="InterPro" id="IPR000182">
    <property type="entry name" value="GNAT_dom"/>
</dbReference>
<dbReference type="PROSITE" id="PS51186">
    <property type="entry name" value="GNAT"/>
    <property type="match status" value="1"/>
</dbReference>
<dbReference type="InterPro" id="IPR050680">
    <property type="entry name" value="YpeA/RimI_acetyltransf"/>
</dbReference>
<dbReference type="Pfam" id="PF00583">
    <property type="entry name" value="Acetyltransf_1"/>
    <property type="match status" value="1"/>
</dbReference>
<dbReference type="PANTHER" id="PTHR43420">
    <property type="entry name" value="ACETYLTRANSFERASE"/>
    <property type="match status" value="1"/>
</dbReference>
<feature type="domain" description="N-acetyltransferase" evidence="3">
    <location>
        <begin position="7"/>
        <end position="158"/>
    </location>
</feature>
<dbReference type="PANTHER" id="PTHR43420:SF47">
    <property type="entry name" value="N-ACETYLTRANSFERASE DOMAIN-CONTAINING PROTEIN"/>
    <property type="match status" value="1"/>
</dbReference>
<dbReference type="CDD" id="cd04301">
    <property type="entry name" value="NAT_SF"/>
    <property type="match status" value="1"/>
</dbReference>
<comment type="caution">
    <text evidence="4">The sequence shown here is derived from an EMBL/GenBank/DDBJ whole genome shotgun (WGS) entry which is preliminary data.</text>
</comment>
<keyword evidence="2" id="KW-0012">Acyltransferase</keyword>
<proteinExistence type="predicted"/>
<name>A0ABS9E3F8_9HYPH</name>
<dbReference type="EMBL" id="JAKGTI010000001">
    <property type="protein sequence ID" value="MCF4097318.1"/>
    <property type="molecule type" value="Genomic_DNA"/>
</dbReference>
<keyword evidence="1" id="KW-0808">Transferase</keyword>
<evidence type="ECO:0000259" key="3">
    <source>
        <dbReference type="PROSITE" id="PS51186"/>
    </source>
</evidence>
<gene>
    <name evidence="4" type="ORF">L1I42_02310</name>
</gene>
<protein>
    <submittedName>
        <fullName evidence="4">GNAT family N-acetyltransferase</fullName>
    </submittedName>
</protein>
<dbReference type="InterPro" id="IPR016181">
    <property type="entry name" value="Acyl_CoA_acyltransferase"/>
</dbReference>
<dbReference type="RefSeq" id="WP_236112887.1">
    <property type="nucleotide sequence ID" value="NZ_JAKGTI010000001.1"/>
</dbReference>
<evidence type="ECO:0000313" key="4">
    <source>
        <dbReference type="EMBL" id="MCF4097318.1"/>
    </source>
</evidence>
<dbReference type="Gene3D" id="3.40.630.30">
    <property type="match status" value="1"/>
</dbReference>
<accession>A0ABS9E3F8</accession>
<keyword evidence="5" id="KW-1185">Reference proteome</keyword>
<reference evidence="4 5" key="1">
    <citation type="submission" date="2022-01" db="EMBL/GenBank/DDBJ databases">
        <title>Maritalea mediterranea sp. nov., isolated from marine plastic residues from the Malva-rosa beach (Valencia, Spain).</title>
        <authorList>
            <person name="Vidal-Verdu A."/>
            <person name="Molina-Menor E."/>
            <person name="Pascual J."/>
            <person name="Pereto J."/>
            <person name="Porcar M."/>
        </authorList>
    </citation>
    <scope>NUCLEOTIDE SEQUENCE [LARGE SCALE GENOMIC DNA]</scope>
    <source>
        <strain evidence="4 5">P4.10X</strain>
    </source>
</reference>
<dbReference type="SUPFAM" id="SSF55729">
    <property type="entry name" value="Acyl-CoA N-acyltransferases (Nat)"/>
    <property type="match status" value="1"/>
</dbReference>